<dbReference type="InterPro" id="IPR003347">
    <property type="entry name" value="JmjC_dom"/>
</dbReference>
<dbReference type="SUPFAM" id="SSF81383">
    <property type="entry name" value="F-box domain"/>
    <property type="match status" value="1"/>
</dbReference>
<keyword evidence="4" id="KW-1185">Reference proteome</keyword>
<dbReference type="InterPro" id="IPR050910">
    <property type="entry name" value="JMJD6_ArgDemeth/LysHydrox"/>
</dbReference>
<dbReference type="GO" id="GO:0005634">
    <property type="term" value="C:nucleus"/>
    <property type="evidence" value="ECO:0007669"/>
    <property type="project" value="TreeGrafter"/>
</dbReference>
<feature type="domain" description="F-box" evidence="1">
    <location>
        <begin position="26"/>
        <end position="72"/>
    </location>
</feature>
<dbReference type="PROSITE" id="PS51184">
    <property type="entry name" value="JMJC"/>
    <property type="match status" value="1"/>
</dbReference>
<dbReference type="Pfam" id="PF12937">
    <property type="entry name" value="F-box-like"/>
    <property type="match status" value="1"/>
</dbReference>
<dbReference type="Proteomes" id="UP000238350">
    <property type="component" value="Unassembled WGS sequence"/>
</dbReference>
<dbReference type="Pfam" id="PF02373">
    <property type="entry name" value="JmjC"/>
    <property type="match status" value="1"/>
</dbReference>
<name>A0A2T0FK76_9ASCO</name>
<accession>A0A2T0FK76</accession>
<dbReference type="SUPFAM" id="SSF51197">
    <property type="entry name" value="Clavaminate synthase-like"/>
    <property type="match status" value="1"/>
</dbReference>
<dbReference type="PANTHER" id="PTHR12480:SF21">
    <property type="entry name" value="JMJC DOMAIN-CONTAINING PROTEIN 8"/>
    <property type="match status" value="1"/>
</dbReference>
<proteinExistence type="predicted"/>
<dbReference type="SMART" id="SM00256">
    <property type="entry name" value="FBOX"/>
    <property type="match status" value="1"/>
</dbReference>
<comment type="caution">
    <text evidence="3">The sequence shown here is derived from an EMBL/GenBank/DDBJ whole genome shotgun (WGS) entry which is preliminary data.</text>
</comment>
<organism evidence="3 4">
    <name type="scientific">Wickerhamiella sorbophila</name>
    <dbReference type="NCBI Taxonomy" id="45607"/>
    <lineage>
        <taxon>Eukaryota</taxon>
        <taxon>Fungi</taxon>
        <taxon>Dikarya</taxon>
        <taxon>Ascomycota</taxon>
        <taxon>Saccharomycotina</taxon>
        <taxon>Dipodascomycetes</taxon>
        <taxon>Dipodascales</taxon>
        <taxon>Trichomonascaceae</taxon>
        <taxon>Wickerhamiella</taxon>
    </lineage>
</organism>
<dbReference type="OrthoDB" id="424465at2759"/>
<dbReference type="Gene3D" id="1.20.1280.50">
    <property type="match status" value="1"/>
</dbReference>
<dbReference type="EMBL" id="NDIQ01000021">
    <property type="protein sequence ID" value="PRT55391.1"/>
    <property type="molecule type" value="Genomic_DNA"/>
</dbReference>
<dbReference type="AlphaFoldDB" id="A0A2T0FK76"/>
<dbReference type="Gene3D" id="2.60.120.650">
    <property type="entry name" value="Cupin"/>
    <property type="match status" value="1"/>
</dbReference>
<dbReference type="InterPro" id="IPR036047">
    <property type="entry name" value="F-box-like_dom_sf"/>
</dbReference>
<evidence type="ECO:0008006" key="5">
    <source>
        <dbReference type="Google" id="ProtNLM"/>
    </source>
</evidence>
<evidence type="ECO:0000259" key="2">
    <source>
        <dbReference type="PROSITE" id="PS51184"/>
    </source>
</evidence>
<dbReference type="GeneID" id="36516759"/>
<dbReference type="InterPro" id="IPR001810">
    <property type="entry name" value="F-box_dom"/>
</dbReference>
<dbReference type="SMART" id="SM00558">
    <property type="entry name" value="JmjC"/>
    <property type="match status" value="1"/>
</dbReference>
<dbReference type="PROSITE" id="PS50181">
    <property type="entry name" value="FBOX"/>
    <property type="match status" value="1"/>
</dbReference>
<feature type="domain" description="JmjC" evidence="2">
    <location>
        <begin position="214"/>
        <end position="378"/>
    </location>
</feature>
<evidence type="ECO:0000259" key="1">
    <source>
        <dbReference type="PROSITE" id="PS50181"/>
    </source>
</evidence>
<evidence type="ECO:0000313" key="3">
    <source>
        <dbReference type="EMBL" id="PRT55391.1"/>
    </source>
</evidence>
<reference evidence="3 4" key="1">
    <citation type="submission" date="2017-04" db="EMBL/GenBank/DDBJ databases">
        <title>Genome sequencing of [Candida] sorbophila.</title>
        <authorList>
            <person name="Ahn J.O."/>
        </authorList>
    </citation>
    <scope>NUCLEOTIDE SEQUENCE [LARGE SCALE GENOMIC DNA]</scope>
    <source>
        <strain evidence="3 4">DS02</strain>
    </source>
</reference>
<dbReference type="STRING" id="45607.A0A2T0FK76"/>
<protein>
    <recommendedName>
        <fullName evidence="5">F-box protein</fullName>
    </recommendedName>
</protein>
<evidence type="ECO:0000313" key="4">
    <source>
        <dbReference type="Proteomes" id="UP000238350"/>
    </source>
</evidence>
<gene>
    <name evidence="3" type="ORF">B9G98_03011</name>
</gene>
<dbReference type="GO" id="GO:0000987">
    <property type="term" value="F:cis-regulatory region sequence-specific DNA binding"/>
    <property type="evidence" value="ECO:0007669"/>
    <property type="project" value="TreeGrafter"/>
</dbReference>
<dbReference type="RefSeq" id="XP_024665336.1">
    <property type="nucleotide sequence ID" value="XM_024809568.1"/>
</dbReference>
<sequence length="435" mass="50134">MKIVAHPLGIRPSGNALLDDDRRPGMGLFGRLPDEIVMTIVQELDAKSLLALGHTCKGLFAYCWFDELWKQVIYERKSPDLVWKGSWRRTALGLDKDQEAQVSAEKVVYSDLLHRPYELSQIDYQEYIDPEHRGKIPTFSESEMTVEKFDGEWHNKPFVVNLSKPIAEWTMDDLVEKYGELGFRQEYMDWKLKVYVEYARENHDEVPLYLFDCHSKAHQDLVFEPPLSHIFGTERDYFALFGKNRPDHQWLIVGPSRSGSGFHKDPNATSAWNSVVSGHKYWIMFPGDCPPPGIYTDQEQSEVTAPVSLAEWFASGFYTEAKKHPNFRHAVTGPGQVMYVPSGWWHAVVNLDENIAMTGNFVAEPELRKVLAFLKNKPDQISGFKLPAEQVYHEFVGLLKEKTPEIAEKYESADCKKRSWRQVTEAETPFTFNFE</sequence>
<dbReference type="PANTHER" id="PTHR12480">
    <property type="entry name" value="ARGININE DEMETHYLASE AND LYSYL-HYDROXYLASE JMJD"/>
    <property type="match status" value="1"/>
</dbReference>